<protein>
    <submittedName>
        <fullName evidence="3">Arylamine N-acetyltransferase</fullName>
    </submittedName>
</protein>
<dbReference type="Gene3D" id="2.40.128.150">
    <property type="entry name" value="Cysteine proteinases"/>
    <property type="match status" value="1"/>
</dbReference>
<dbReference type="PANTHER" id="PTHR11786:SF0">
    <property type="entry name" value="ARYLAMINE N-ACETYLTRANSFERASE 4-RELATED"/>
    <property type="match status" value="1"/>
</dbReference>
<name>A0A3Q9FXS4_STRLT</name>
<dbReference type="GO" id="GO:0016407">
    <property type="term" value="F:acetyltransferase activity"/>
    <property type="evidence" value="ECO:0007669"/>
    <property type="project" value="InterPro"/>
</dbReference>
<dbReference type="RefSeq" id="WP_126915777.1">
    <property type="nucleotide sequence ID" value="NZ_CP034587.1"/>
</dbReference>
<dbReference type="SUPFAM" id="SSF54001">
    <property type="entry name" value="Cysteine proteinases"/>
    <property type="match status" value="1"/>
</dbReference>
<sequence length="285" mass="31623">MTQADSGRGWHGDQLDLDAYLARIGYEGERAPTLEVLRGLQRAHVTAIPFENVNAVLGVPVLLDLESVQDKLVRGGRGGYCFEHVVLFAAALERIGFTFTGLIGRVTMGARKVLPATHALLAVTAADDDRLWLCDVGFGAGPLEPIEIADGTEVDLDGWRFRMERRDGTFGIDDWWLHQYRADGWGDRHTFTLRPAYTIDYVVASHYVGTHARSPFVKRLFAQQFSATAHHRLDATTWTTSRPDGSSTERKVEPDELGQVLKETFGISLGAEELARLRDEGLDSD</sequence>
<keyword evidence="4" id="KW-1185">Reference proteome</keyword>
<dbReference type="PRINTS" id="PR01543">
    <property type="entry name" value="ANATRNSFRASE"/>
</dbReference>
<dbReference type="PANTHER" id="PTHR11786">
    <property type="entry name" value="N-HYDROXYARYLAMINE O-ACETYLTRANSFERASE"/>
    <property type="match status" value="1"/>
</dbReference>
<keyword evidence="3" id="KW-0808">Transferase</keyword>
<dbReference type="InterPro" id="IPR001447">
    <property type="entry name" value="Arylamine_N-AcTrfase"/>
</dbReference>
<dbReference type="Pfam" id="PF00797">
    <property type="entry name" value="Acetyltransf_2"/>
    <property type="match status" value="1"/>
</dbReference>
<evidence type="ECO:0000256" key="1">
    <source>
        <dbReference type="ARBA" id="ARBA00006547"/>
    </source>
</evidence>
<evidence type="ECO:0000256" key="2">
    <source>
        <dbReference type="RuleBase" id="RU003452"/>
    </source>
</evidence>
<dbReference type="Gene3D" id="3.30.2140.10">
    <property type="entry name" value="Arylamine N-acetyltransferase"/>
    <property type="match status" value="1"/>
</dbReference>
<evidence type="ECO:0000313" key="4">
    <source>
        <dbReference type="Proteomes" id="UP000267900"/>
    </source>
</evidence>
<dbReference type="EMBL" id="CP034587">
    <property type="protein sequence ID" value="AZQ73261.1"/>
    <property type="molecule type" value="Genomic_DNA"/>
</dbReference>
<comment type="similarity">
    <text evidence="1 2">Belongs to the arylamine N-acetyltransferase family.</text>
</comment>
<organism evidence="3 4">
    <name type="scientific">Streptomyces luteoverticillatus</name>
    <name type="common">Streptoverticillium luteoverticillatus</name>
    <dbReference type="NCBI Taxonomy" id="66425"/>
    <lineage>
        <taxon>Bacteria</taxon>
        <taxon>Bacillati</taxon>
        <taxon>Actinomycetota</taxon>
        <taxon>Actinomycetes</taxon>
        <taxon>Kitasatosporales</taxon>
        <taxon>Streptomycetaceae</taxon>
        <taxon>Streptomyces</taxon>
    </lineage>
</organism>
<dbReference type="Proteomes" id="UP000267900">
    <property type="component" value="Chromosome"/>
</dbReference>
<gene>
    <name evidence="3" type="ORF">EKH77_20415</name>
</gene>
<accession>A0A3Q9FXS4</accession>
<evidence type="ECO:0000313" key="3">
    <source>
        <dbReference type="EMBL" id="AZQ73261.1"/>
    </source>
</evidence>
<proteinExistence type="inferred from homology"/>
<dbReference type="AlphaFoldDB" id="A0A3Q9FXS4"/>
<reference evidence="3 4" key="1">
    <citation type="submission" date="2018-12" db="EMBL/GenBank/DDBJ databases">
        <title>The whole draft genome of Streptomyce luteoverticillatus CGMCC 15060.</title>
        <authorList>
            <person name="Feng Z."/>
            <person name="Chen G."/>
            <person name="Zhang J."/>
            <person name="Zhu H."/>
            <person name="Yu X."/>
            <person name="Zhang W."/>
            <person name="Zhang X."/>
        </authorList>
    </citation>
    <scope>NUCLEOTIDE SEQUENCE [LARGE SCALE GENOMIC DNA]</scope>
    <source>
        <strain evidence="3 4">CGMCC 15060</strain>
    </source>
</reference>
<dbReference type="InterPro" id="IPR038765">
    <property type="entry name" value="Papain-like_cys_pep_sf"/>
</dbReference>
<dbReference type="OrthoDB" id="7181050at2"/>